<reference evidence="1" key="2">
    <citation type="submission" date="2023-07" db="EMBL/GenBank/DDBJ databases">
        <authorList>
            <person name="Shen H."/>
        </authorList>
    </citation>
    <scope>NUCLEOTIDE SEQUENCE</scope>
    <source>
        <strain evidence="1">TNR-22</strain>
    </source>
</reference>
<evidence type="ECO:0000313" key="1">
    <source>
        <dbReference type="EMBL" id="MDO6963995.1"/>
    </source>
</evidence>
<dbReference type="EMBL" id="JAUOZU010000006">
    <property type="protein sequence ID" value="MDO6963995.1"/>
    <property type="molecule type" value="Genomic_DNA"/>
</dbReference>
<accession>A0ABT8YK16</accession>
<sequence>MPKSSTGTIAATATFRDTYAGVVAAILVPFKTKRKGQTVTRYRWQEEVRGFAAGGWASPFVSTDQAIACAKRHALFSNVQAVETALAA</sequence>
<reference evidence="1" key="1">
    <citation type="journal article" date="2015" name="Int. J. Syst. Evol. Microbiol.">
        <title>Rhizobium alvei sp. nov., isolated from a freshwater river.</title>
        <authorList>
            <person name="Sheu S.Y."/>
            <person name="Huang H.W."/>
            <person name="Young C.C."/>
            <person name="Chen W.M."/>
        </authorList>
    </citation>
    <scope>NUCLEOTIDE SEQUENCE</scope>
    <source>
        <strain evidence="1">TNR-22</strain>
    </source>
</reference>
<keyword evidence="2" id="KW-1185">Reference proteome</keyword>
<proteinExistence type="predicted"/>
<name>A0ABT8YK16_9HYPH</name>
<protein>
    <submittedName>
        <fullName evidence="1">Uncharacterized protein</fullName>
    </submittedName>
</protein>
<dbReference type="Proteomes" id="UP001174932">
    <property type="component" value="Unassembled WGS sequence"/>
</dbReference>
<evidence type="ECO:0000313" key="2">
    <source>
        <dbReference type="Proteomes" id="UP001174932"/>
    </source>
</evidence>
<organism evidence="1 2">
    <name type="scientific">Rhizobium alvei</name>
    <dbReference type="NCBI Taxonomy" id="1132659"/>
    <lineage>
        <taxon>Bacteria</taxon>
        <taxon>Pseudomonadati</taxon>
        <taxon>Pseudomonadota</taxon>
        <taxon>Alphaproteobacteria</taxon>
        <taxon>Hyphomicrobiales</taxon>
        <taxon>Rhizobiaceae</taxon>
        <taxon>Rhizobium/Agrobacterium group</taxon>
        <taxon>Rhizobium</taxon>
    </lineage>
</organism>
<dbReference type="RefSeq" id="WP_304375911.1">
    <property type="nucleotide sequence ID" value="NZ_JAUOZU010000006.1"/>
</dbReference>
<gene>
    <name evidence="1" type="ORF">Q4481_08505</name>
</gene>
<comment type="caution">
    <text evidence="1">The sequence shown here is derived from an EMBL/GenBank/DDBJ whole genome shotgun (WGS) entry which is preliminary data.</text>
</comment>